<reference evidence="1" key="1">
    <citation type="submission" date="2021-09" db="EMBL/GenBank/DDBJ databases">
        <authorList>
            <consortium name="AG Swart"/>
            <person name="Singh M."/>
            <person name="Singh A."/>
            <person name="Seah K."/>
            <person name="Emmerich C."/>
        </authorList>
    </citation>
    <scope>NUCLEOTIDE SEQUENCE</scope>
    <source>
        <strain evidence="1">ATCC30299</strain>
    </source>
</reference>
<proteinExistence type="predicted"/>
<evidence type="ECO:0000313" key="2">
    <source>
        <dbReference type="Proteomes" id="UP001162131"/>
    </source>
</evidence>
<gene>
    <name evidence="1" type="ORF">BSTOLATCC_MIC13094</name>
</gene>
<dbReference type="EMBL" id="CAJZBQ010000013">
    <property type="protein sequence ID" value="CAG9315320.1"/>
    <property type="molecule type" value="Genomic_DNA"/>
</dbReference>
<accession>A0AAU9IKI6</accession>
<name>A0AAU9IKI6_9CILI</name>
<dbReference type="Proteomes" id="UP001162131">
    <property type="component" value="Unassembled WGS sequence"/>
</dbReference>
<protein>
    <recommendedName>
        <fullName evidence="3">GIY-YIG homing endonuclease</fullName>
    </recommendedName>
</protein>
<dbReference type="AlphaFoldDB" id="A0AAU9IKI6"/>
<keyword evidence="2" id="KW-1185">Reference proteome</keyword>
<sequence length="265" mass="30587">MLNNPIHLFRLDFIGYELPLFKVNFFPRSYDITMKINRAVADKHLYDNNFIKNPKSGILYKSFFDDAAWLDCRLEEMYPANVRYKTLVSDTSLGVVVSRFNKKKLDKAVSEILKNNAVDGTDAIFYPKPYIYFASSDEVLNEVAYSLCYAKKSKVMLKNIPDLQKLRQDLSIYKYLLQIAYAKNKTELSTYIGKINEALKDQENGFGALVKPTKKLTDHLIPIRKIYLKKIAREMGISGSFYSFLSILALRNQIYLLPEIIEGLV</sequence>
<organism evidence="1 2">
    <name type="scientific">Blepharisma stoltei</name>
    <dbReference type="NCBI Taxonomy" id="1481888"/>
    <lineage>
        <taxon>Eukaryota</taxon>
        <taxon>Sar</taxon>
        <taxon>Alveolata</taxon>
        <taxon>Ciliophora</taxon>
        <taxon>Postciliodesmatophora</taxon>
        <taxon>Heterotrichea</taxon>
        <taxon>Heterotrichida</taxon>
        <taxon>Blepharismidae</taxon>
        <taxon>Blepharisma</taxon>
    </lineage>
</organism>
<comment type="caution">
    <text evidence="1">The sequence shown here is derived from an EMBL/GenBank/DDBJ whole genome shotgun (WGS) entry which is preliminary data.</text>
</comment>
<evidence type="ECO:0008006" key="3">
    <source>
        <dbReference type="Google" id="ProtNLM"/>
    </source>
</evidence>
<evidence type="ECO:0000313" key="1">
    <source>
        <dbReference type="EMBL" id="CAG9315320.1"/>
    </source>
</evidence>